<feature type="transmembrane region" description="Helical" evidence="1">
    <location>
        <begin position="263"/>
        <end position="287"/>
    </location>
</feature>
<dbReference type="EMBL" id="JBBUTH010000003">
    <property type="protein sequence ID" value="MEK8050022.1"/>
    <property type="molecule type" value="Genomic_DNA"/>
</dbReference>
<dbReference type="Proteomes" id="UP001365405">
    <property type="component" value="Unassembled WGS sequence"/>
</dbReference>
<feature type="transmembrane region" description="Helical" evidence="1">
    <location>
        <begin position="299"/>
        <end position="320"/>
    </location>
</feature>
<sequence length="328" mass="35143">MNRWRRAPAALWLGLWLAVVVAWLPGQAQAHEMSMAEMHLRETAPGEFVWQWGVGEKRAPAEVLRPVWPEPCQAQGPLLRCGAAGLSGRLAVDGIGNGFSAALVKVAWRDGQTRVYTLTSAQPAVQLYGSADDRRSLGEVASAYTVLGVEHILSGVDHLLFVIGLLFLVGFQRRLLWTITAFTAAHSLTLASSALGWLVLRPPPVEATIALSIVLVAGEALHTRQTLARRWPALVAFLFGLVHGLGFAGALKEIGLPEQHLPAALLSFNVGVELGQLATVALAWALLGLARRMAPQGTALARARAVTLYGIGSVAAYWSWLRVAALLG</sequence>
<dbReference type="Pfam" id="PF13795">
    <property type="entry name" value="HupE_UreJ_2"/>
    <property type="match status" value="1"/>
</dbReference>
<keyword evidence="1" id="KW-0812">Transmembrane</keyword>
<name>A0ABU9CDS4_9BURK</name>
<evidence type="ECO:0000256" key="1">
    <source>
        <dbReference type="SAM" id="Phobius"/>
    </source>
</evidence>
<evidence type="ECO:0000313" key="2">
    <source>
        <dbReference type="EMBL" id="MEK8050022.1"/>
    </source>
</evidence>
<evidence type="ECO:0000313" key="3">
    <source>
        <dbReference type="Proteomes" id="UP001365405"/>
    </source>
</evidence>
<proteinExistence type="predicted"/>
<organism evidence="2 3">
    <name type="scientific">Pseudaquabacterium inlustre</name>
    <dbReference type="NCBI Taxonomy" id="2984192"/>
    <lineage>
        <taxon>Bacteria</taxon>
        <taxon>Pseudomonadati</taxon>
        <taxon>Pseudomonadota</taxon>
        <taxon>Betaproteobacteria</taxon>
        <taxon>Burkholderiales</taxon>
        <taxon>Sphaerotilaceae</taxon>
        <taxon>Pseudaquabacterium</taxon>
    </lineage>
</organism>
<feature type="transmembrane region" description="Helical" evidence="1">
    <location>
        <begin position="152"/>
        <end position="169"/>
    </location>
</feature>
<feature type="transmembrane region" description="Helical" evidence="1">
    <location>
        <begin position="233"/>
        <end position="251"/>
    </location>
</feature>
<gene>
    <name evidence="2" type="ORF">AACH10_07220</name>
</gene>
<reference evidence="2 3" key="1">
    <citation type="submission" date="2024-04" db="EMBL/GenBank/DDBJ databases">
        <title>Novel species of the genus Ideonella isolated from streams.</title>
        <authorList>
            <person name="Lu H."/>
        </authorList>
    </citation>
    <scope>NUCLEOTIDE SEQUENCE [LARGE SCALE GENOMIC DNA]</scope>
    <source>
        <strain evidence="2 3">DXS22W</strain>
    </source>
</reference>
<accession>A0ABU9CDS4</accession>
<dbReference type="RefSeq" id="WP_341409691.1">
    <property type="nucleotide sequence ID" value="NZ_JBBUTH010000003.1"/>
</dbReference>
<keyword evidence="1" id="KW-1133">Transmembrane helix</keyword>
<dbReference type="InterPro" id="IPR032809">
    <property type="entry name" value="Put_HupE_UreJ"/>
</dbReference>
<keyword evidence="3" id="KW-1185">Reference proteome</keyword>
<keyword evidence="1" id="KW-0472">Membrane</keyword>
<comment type="caution">
    <text evidence="2">The sequence shown here is derived from an EMBL/GenBank/DDBJ whole genome shotgun (WGS) entry which is preliminary data.</text>
</comment>
<protein>
    <submittedName>
        <fullName evidence="2">HupE/UreJ family protein</fullName>
    </submittedName>
</protein>